<organism evidence="4 5">
    <name type="scientific">Streptomyces lanatus</name>
    <dbReference type="NCBI Taxonomy" id="66900"/>
    <lineage>
        <taxon>Bacteria</taxon>
        <taxon>Bacillati</taxon>
        <taxon>Actinomycetota</taxon>
        <taxon>Actinomycetes</taxon>
        <taxon>Kitasatosporales</taxon>
        <taxon>Streptomycetaceae</taxon>
        <taxon>Streptomyces</taxon>
    </lineage>
</organism>
<proteinExistence type="predicted"/>
<feature type="region of interest" description="Disordered" evidence="1">
    <location>
        <begin position="264"/>
        <end position="288"/>
    </location>
</feature>
<feature type="region of interest" description="Disordered" evidence="1">
    <location>
        <begin position="506"/>
        <end position="525"/>
    </location>
</feature>
<dbReference type="RefSeq" id="WP_190071593.1">
    <property type="nucleotide sequence ID" value="NZ_BNBM01000007.1"/>
</dbReference>
<accession>A0ABV1XRY0</accession>
<keyword evidence="2" id="KW-0472">Membrane</keyword>
<keyword evidence="2" id="KW-1133">Transmembrane helix</keyword>
<dbReference type="Gene3D" id="2.80.10.50">
    <property type="match status" value="1"/>
</dbReference>
<dbReference type="SUPFAM" id="SSF50370">
    <property type="entry name" value="Ricin B-like lectins"/>
    <property type="match status" value="1"/>
</dbReference>
<comment type="caution">
    <text evidence="4">The sequence shown here is derived from an EMBL/GenBank/DDBJ whole genome shotgun (WGS) entry which is preliminary data.</text>
</comment>
<dbReference type="EMBL" id="JBEPFB010000007">
    <property type="protein sequence ID" value="MER7374356.1"/>
    <property type="molecule type" value="Genomic_DNA"/>
</dbReference>
<evidence type="ECO:0000256" key="2">
    <source>
        <dbReference type="SAM" id="Phobius"/>
    </source>
</evidence>
<dbReference type="Proteomes" id="UP001486207">
    <property type="component" value="Unassembled WGS sequence"/>
</dbReference>
<gene>
    <name evidence="4" type="ORF">ABT384_17100</name>
</gene>
<dbReference type="PROSITE" id="PS50231">
    <property type="entry name" value="RICIN_B_LECTIN"/>
    <property type="match status" value="1"/>
</dbReference>
<evidence type="ECO:0000256" key="1">
    <source>
        <dbReference type="SAM" id="MobiDB-lite"/>
    </source>
</evidence>
<dbReference type="Pfam" id="PF00652">
    <property type="entry name" value="Ricin_B_lectin"/>
    <property type="match status" value="1"/>
</dbReference>
<feature type="compositionally biased region" description="Pro residues" evidence="1">
    <location>
        <begin position="371"/>
        <end position="389"/>
    </location>
</feature>
<name>A0ABV1XRY0_9ACTN</name>
<keyword evidence="5" id="KW-1185">Reference proteome</keyword>
<evidence type="ECO:0000259" key="3">
    <source>
        <dbReference type="SMART" id="SM00458"/>
    </source>
</evidence>
<feature type="transmembrane region" description="Helical" evidence="2">
    <location>
        <begin position="293"/>
        <end position="313"/>
    </location>
</feature>
<sequence>MARADDGGDRGSGIHTGVSDARLTELLRADTATAYPALQELRARHHPHVLAYARQCTPNDSMARQLAAQAFTLAARQTARGIDPGVPWRHQLLLLTARLAGTWATDERAAGLDPGVLLILNAAGPSGPIPPMLTAFQSLPPRTQGLIWYGTVDQEPLERTAALLGLTRQDVTYGTDPALQLLARACLRARLAASDDPDCPDFGRLIEESVRPDSPRDSADLHTHMARCPHCTTAYEELSALRDAPRAALAEGLLPWGGTGYVAGDKAPVPGETQSRANRSRPPMGWPSDRRRVVLVSAALGVALLPLVVFLVAQGGSSAQDPVGSASTPVRVPPVAVTVTATVSPTPSPSPSPSRTSKSPSASPTPTRTKTPPPTKTASPKPTPSPTRPPGGAFAQVVNISSGLCLDVDGDDFYNGTDVITVRCDSSRSQRWRVDSDRGVLQSAADPDYCLDSRGSTDRGVGIWTCDSVEGSNGRNLMFMVDGDGLIRPVIAPWAAVTPNGGAGDGLSLEPAGGGSGQRWRAGAS</sequence>
<dbReference type="InterPro" id="IPR035992">
    <property type="entry name" value="Ricin_B-like_lectins"/>
</dbReference>
<feature type="compositionally biased region" description="Low complexity" evidence="1">
    <location>
        <begin position="353"/>
        <end position="370"/>
    </location>
</feature>
<evidence type="ECO:0000313" key="5">
    <source>
        <dbReference type="Proteomes" id="UP001486207"/>
    </source>
</evidence>
<protein>
    <submittedName>
        <fullName evidence="4">RICIN domain-containing protein</fullName>
    </submittedName>
</protein>
<feature type="region of interest" description="Disordered" evidence="1">
    <location>
        <begin position="341"/>
        <end position="394"/>
    </location>
</feature>
<dbReference type="InterPro" id="IPR000772">
    <property type="entry name" value="Ricin_B_lectin"/>
</dbReference>
<reference evidence="4 5" key="1">
    <citation type="submission" date="2024-06" db="EMBL/GenBank/DDBJ databases">
        <title>The Natural Products Discovery Center: Release of the First 8490 Sequenced Strains for Exploring Actinobacteria Biosynthetic Diversity.</title>
        <authorList>
            <person name="Kalkreuter E."/>
            <person name="Kautsar S.A."/>
            <person name="Yang D."/>
            <person name="Bader C.D."/>
            <person name="Teijaro C.N."/>
            <person name="Fluegel L."/>
            <person name="Davis C.M."/>
            <person name="Simpson J.R."/>
            <person name="Lauterbach L."/>
            <person name="Steele A.D."/>
            <person name="Gui C."/>
            <person name="Meng S."/>
            <person name="Li G."/>
            <person name="Viehrig K."/>
            <person name="Ye F."/>
            <person name="Su P."/>
            <person name="Kiefer A.F."/>
            <person name="Nichols A."/>
            <person name="Cepeda A.J."/>
            <person name="Yan W."/>
            <person name="Fan B."/>
            <person name="Jiang Y."/>
            <person name="Adhikari A."/>
            <person name="Zheng C.-J."/>
            <person name="Schuster L."/>
            <person name="Cowan T.M."/>
            <person name="Smanski M.J."/>
            <person name="Chevrette M.G."/>
            <person name="De Carvalho L.P.S."/>
            <person name="Shen B."/>
        </authorList>
    </citation>
    <scope>NUCLEOTIDE SEQUENCE [LARGE SCALE GENOMIC DNA]</scope>
    <source>
        <strain evidence="4 5">NPDC000155</strain>
    </source>
</reference>
<feature type="domain" description="Ricin B lectin" evidence="3">
    <location>
        <begin position="394"/>
        <end position="523"/>
    </location>
</feature>
<evidence type="ECO:0000313" key="4">
    <source>
        <dbReference type="EMBL" id="MER7374356.1"/>
    </source>
</evidence>
<keyword evidence="2" id="KW-0812">Transmembrane</keyword>
<dbReference type="SMART" id="SM00458">
    <property type="entry name" value="RICIN"/>
    <property type="match status" value="1"/>
</dbReference>